<evidence type="ECO:0000313" key="1">
    <source>
        <dbReference type="EMBL" id="ADO98316.1"/>
    </source>
</evidence>
<reference evidence="1 2" key="1">
    <citation type="journal article" date="2010" name="Environ. Microbiol.">
        <title>Genomic analysis of oceanic cyanobacterial myoviruses compared with T4-like myoviruses from diverse hosts and environments.</title>
        <authorList>
            <person name="Sullivan M.B."/>
            <person name="Huang K.H."/>
            <person name="Ignacio-Espinoza J.C."/>
            <person name="Berlin A.M."/>
            <person name="Kelly L."/>
            <person name="Weigele P.R."/>
            <person name="DeFrancesco A.S."/>
            <person name="Kern S.E."/>
            <person name="Thompson L.R."/>
            <person name="Young S."/>
            <person name="Yandava C."/>
            <person name="Fu R."/>
            <person name="Krastins B."/>
            <person name="Chase M."/>
            <person name="Sarracino D."/>
            <person name="Osburne M.S."/>
            <person name="Henn M.R."/>
            <person name="Chisholm S.W."/>
        </authorList>
    </citation>
    <scope>NUCLEOTIDE SEQUENCE [LARGE SCALE GENOMIC DNA]</scope>
    <source>
        <strain evidence="1">8109-3</strain>
    </source>
</reference>
<evidence type="ECO:0000313" key="2">
    <source>
        <dbReference type="Proteomes" id="UP000006527"/>
    </source>
</evidence>
<keyword evidence="2" id="KW-1185">Reference proteome</keyword>
<gene>
    <name evidence="1" type="ORF">SSSM7_251</name>
</gene>
<dbReference type="GeneID" id="10328819"/>
<sequence>MMTPEEKELRSIYNYYKDTKMGFFTKDGYAAVPCGKNARMIVYEGEVLHKCLNDDTAKNWIARHRKRRK</sequence>
<dbReference type="KEGG" id="vg:10328819"/>
<protein>
    <submittedName>
        <fullName evidence="1">Uncharacterized protein</fullName>
    </submittedName>
</protein>
<dbReference type="RefSeq" id="YP_004324303.1">
    <property type="nucleotide sequence ID" value="NC_015287.1"/>
</dbReference>
<dbReference type="Proteomes" id="UP000006527">
    <property type="component" value="Segment"/>
</dbReference>
<name>E3SLG8_9CAUD</name>
<organism evidence="1 2">
    <name type="scientific">Synechococcus phage S-SSM7</name>
    <dbReference type="NCBI Taxonomy" id="445686"/>
    <lineage>
        <taxon>Viruses</taxon>
        <taxon>Duplodnaviria</taxon>
        <taxon>Heunggongvirae</taxon>
        <taxon>Uroviricota</taxon>
        <taxon>Caudoviricetes</taxon>
        <taxon>Pantevenvirales</taxon>
        <taxon>Kyanoviridae</taxon>
        <taxon>Lipsvirus</taxon>
        <taxon>Lipsvirus ssm7</taxon>
    </lineage>
</organism>
<proteinExistence type="predicted"/>
<dbReference type="EMBL" id="GU071098">
    <property type="protein sequence ID" value="ADO98316.1"/>
    <property type="molecule type" value="Genomic_DNA"/>
</dbReference>
<accession>E3SLG8</accession>